<comment type="caution">
    <text evidence="1">The sequence shown here is derived from an EMBL/GenBank/DDBJ whole genome shotgun (WGS) entry which is preliminary data.</text>
</comment>
<sequence>MVFSILVSVLTLKNFPLHVRQIRRRSSEKRRFHVVRKRLKRKMEGEKIVTEDENEKKRKKDEACECVSCKR</sequence>
<evidence type="ECO:0000313" key="1">
    <source>
        <dbReference type="EMBL" id="GFY27176.1"/>
    </source>
</evidence>
<name>A0A8X6W3M4_TRICX</name>
<organism evidence="1 2">
    <name type="scientific">Trichonephila clavipes</name>
    <name type="common">Golden silk orbweaver</name>
    <name type="synonym">Nephila clavipes</name>
    <dbReference type="NCBI Taxonomy" id="2585209"/>
    <lineage>
        <taxon>Eukaryota</taxon>
        <taxon>Metazoa</taxon>
        <taxon>Ecdysozoa</taxon>
        <taxon>Arthropoda</taxon>
        <taxon>Chelicerata</taxon>
        <taxon>Arachnida</taxon>
        <taxon>Araneae</taxon>
        <taxon>Araneomorphae</taxon>
        <taxon>Entelegynae</taxon>
        <taxon>Araneoidea</taxon>
        <taxon>Nephilidae</taxon>
        <taxon>Trichonephila</taxon>
    </lineage>
</organism>
<gene>
    <name evidence="1" type="ORF">TNCV_2067971</name>
</gene>
<keyword evidence="2" id="KW-1185">Reference proteome</keyword>
<protein>
    <submittedName>
        <fullName evidence="1">Uncharacterized protein</fullName>
    </submittedName>
</protein>
<accession>A0A8X6W3M4</accession>
<proteinExistence type="predicted"/>
<dbReference type="Proteomes" id="UP000887159">
    <property type="component" value="Unassembled WGS sequence"/>
</dbReference>
<dbReference type="EMBL" id="BMAU01021379">
    <property type="protein sequence ID" value="GFY27176.1"/>
    <property type="molecule type" value="Genomic_DNA"/>
</dbReference>
<reference evidence="1" key="1">
    <citation type="submission" date="2020-08" db="EMBL/GenBank/DDBJ databases">
        <title>Multicomponent nature underlies the extraordinary mechanical properties of spider dragline silk.</title>
        <authorList>
            <person name="Kono N."/>
            <person name="Nakamura H."/>
            <person name="Mori M."/>
            <person name="Yoshida Y."/>
            <person name="Ohtoshi R."/>
            <person name="Malay A.D."/>
            <person name="Moran D.A.P."/>
            <person name="Tomita M."/>
            <person name="Numata K."/>
            <person name="Arakawa K."/>
        </authorList>
    </citation>
    <scope>NUCLEOTIDE SEQUENCE</scope>
</reference>
<evidence type="ECO:0000313" key="2">
    <source>
        <dbReference type="Proteomes" id="UP000887159"/>
    </source>
</evidence>
<dbReference type="AlphaFoldDB" id="A0A8X6W3M4"/>